<dbReference type="InterPro" id="IPR000743">
    <property type="entry name" value="Glyco_hydro_28"/>
</dbReference>
<evidence type="ECO:0000313" key="13">
    <source>
        <dbReference type="Proteomes" id="UP000886653"/>
    </source>
</evidence>
<name>A0A9P6NXL0_9BASI</name>
<dbReference type="GO" id="GO:0005576">
    <property type="term" value="C:extracellular region"/>
    <property type="evidence" value="ECO:0007669"/>
    <property type="project" value="UniProtKB-SubCell"/>
</dbReference>
<feature type="chain" id="PRO_5040230244" evidence="11">
    <location>
        <begin position="27"/>
        <end position="387"/>
    </location>
</feature>
<dbReference type="Proteomes" id="UP000886653">
    <property type="component" value="Unassembled WGS sequence"/>
</dbReference>
<dbReference type="SUPFAM" id="SSF51126">
    <property type="entry name" value="Pectin lyase-like"/>
    <property type="match status" value="1"/>
</dbReference>
<evidence type="ECO:0000256" key="4">
    <source>
        <dbReference type="ARBA" id="ARBA00022729"/>
    </source>
</evidence>
<comment type="caution">
    <text evidence="12">The sequence shown here is derived from an EMBL/GenBank/DDBJ whole genome shotgun (WGS) entry which is preliminary data.</text>
</comment>
<evidence type="ECO:0000256" key="10">
    <source>
        <dbReference type="RuleBase" id="RU361169"/>
    </source>
</evidence>
<keyword evidence="13" id="KW-1185">Reference proteome</keyword>
<proteinExistence type="inferred from homology"/>
<evidence type="ECO:0000256" key="1">
    <source>
        <dbReference type="ARBA" id="ARBA00004613"/>
    </source>
</evidence>
<gene>
    <name evidence="12" type="ORF">CROQUDRAFT_667949</name>
</gene>
<dbReference type="EMBL" id="MU167213">
    <property type="protein sequence ID" value="KAG0151381.1"/>
    <property type="molecule type" value="Genomic_DNA"/>
</dbReference>
<dbReference type="PANTHER" id="PTHR31736:SF19">
    <property type="entry name" value="PECTIN LYASE SUPERFAMILY PROTEIN-RELATED"/>
    <property type="match status" value="1"/>
</dbReference>
<keyword evidence="8 10" id="KW-0326">Glycosidase</keyword>
<evidence type="ECO:0000256" key="8">
    <source>
        <dbReference type="ARBA" id="ARBA00023295"/>
    </source>
</evidence>
<keyword evidence="3" id="KW-0964">Secreted</keyword>
<sequence>MLSLFQYVFSLSFILLTFSTTKTTSAGLKTCNVLEFGAVADNQTDIGPALIRAFGCAQKSITNRAADTVILIPDGNYKLASKVVFDKSKFFTLTVNGYLYMPYDPTLQGNMVAFTHCNDIIVNGHGRLYGNGDRYRPAGNLHMNPQRPRLVRFDTCDRVDYSGVSLYDAPMYHLVIWLGNNIHIHNFEIHSANIGATDGINVAGKNICVTAKSPITGLKVENIVCQAGTGCGVGSMGASQKGYKVENVNYRNVTLTDAANGVILKSYSGASGVITNLTYSDFKLTDVAYPIKLDYNWGGTLKPQWTKRQKRAEAIQTWSEITFDNFKGTGTKYRPPVTVICPLHTPCRDLNFENIQITGTTKTALISNACGKVDAISRKTIPNLPEC</sequence>
<evidence type="ECO:0000256" key="9">
    <source>
        <dbReference type="ARBA" id="ARBA00023316"/>
    </source>
</evidence>
<dbReference type="GO" id="GO:0005975">
    <property type="term" value="P:carbohydrate metabolic process"/>
    <property type="evidence" value="ECO:0007669"/>
    <property type="project" value="InterPro"/>
</dbReference>
<reference evidence="12" key="1">
    <citation type="submission" date="2013-11" db="EMBL/GenBank/DDBJ databases">
        <title>Genome sequence of the fusiform rust pathogen reveals effectors for host alternation and coevolution with pine.</title>
        <authorList>
            <consortium name="DOE Joint Genome Institute"/>
            <person name="Smith K."/>
            <person name="Pendleton A."/>
            <person name="Kubisiak T."/>
            <person name="Anderson C."/>
            <person name="Salamov A."/>
            <person name="Aerts A."/>
            <person name="Riley R."/>
            <person name="Clum A."/>
            <person name="Lindquist E."/>
            <person name="Ence D."/>
            <person name="Campbell M."/>
            <person name="Kronenberg Z."/>
            <person name="Feau N."/>
            <person name="Dhillon B."/>
            <person name="Hamelin R."/>
            <person name="Burleigh J."/>
            <person name="Smith J."/>
            <person name="Yandell M."/>
            <person name="Nelson C."/>
            <person name="Grigoriev I."/>
            <person name="Davis J."/>
        </authorList>
    </citation>
    <scope>NUCLEOTIDE SEQUENCE</scope>
    <source>
        <strain evidence="12">G11</strain>
    </source>
</reference>
<dbReference type="GO" id="GO:0046576">
    <property type="term" value="F:rhamnogalacturonan alpha-L-rhamnopyranosyl-(1-&gt;4)-alpha-D-galactopyranosyluronide lyase activity"/>
    <property type="evidence" value="ECO:0007669"/>
    <property type="project" value="UniProtKB-ARBA"/>
</dbReference>
<keyword evidence="9" id="KW-0961">Cell wall biogenesis/degradation</keyword>
<keyword evidence="4 11" id="KW-0732">Signal</keyword>
<evidence type="ECO:0000256" key="3">
    <source>
        <dbReference type="ARBA" id="ARBA00022525"/>
    </source>
</evidence>
<evidence type="ECO:0000256" key="2">
    <source>
        <dbReference type="ARBA" id="ARBA00008834"/>
    </source>
</evidence>
<keyword evidence="6" id="KW-1015">Disulfide bond</keyword>
<comment type="subcellular location">
    <subcellularLocation>
        <location evidence="1">Secreted</location>
    </subcellularLocation>
</comment>
<dbReference type="GO" id="GO:0004650">
    <property type="term" value="F:polygalacturonase activity"/>
    <property type="evidence" value="ECO:0007669"/>
    <property type="project" value="InterPro"/>
</dbReference>
<dbReference type="GO" id="GO:0071555">
    <property type="term" value="P:cell wall organization"/>
    <property type="evidence" value="ECO:0007669"/>
    <property type="project" value="UniProtKB-KW"/>
</dbReference>
<evidence type="ECO:0000256" key="11">
    <source>
        <dbReference type="SAM" id="SignalP"/>
    </source>
</evidence>
<evidence type="ECO:0000313" key="12">
    <source>
        <dbReference type="EMBL" id="KAG0151381.1"/>
    </source>
</evidence>
<evidence type="ECO:0000256" key="5">
    <source>
        <dbReference type="ARBA" id="ARBA00022801"/>
    </source>
</evidence>
<evidence type="ECO:0000256" key="7">
    <source>
        <dbReference type="ARBA" id="ARBA00023180"/>
    </source>
</evidence>
<dbReference type="Pfam" id="PF00295">
    <property type="entry name" value="Glyco_hydro_28"/>
    <property type="match status" value="1"/>
</dbReference>
<organism evidence="12 13">
    <name type="scientific">Cronartium quercuum f. sp. fusiforme G11</name>
    <dbReference type="NCBI Taxonomy" id="708437"/>
    <lineage>
        <taxon>Eukaryota</taxon>
        <taxon>Fungi</taxon>
        <taxon>Dikarya</taxon>
        <taxon>Basidiomycota</taxon>
        <taxon>Pucciniomycotina</taxon>
        <taxon>Pucciniomycetes</taxon>
        <taxon>Pucciniales</taxon>
        <taxon>Coleosporiaceae</taxon>
        <taxon>Cronartium</taxon>
    </lineage>
</organism>
<dbReference type="AlphaFoldDB" id="A0A9P6NXL0"/>
<keyword evidence="5 10" id="KW-0378">Hydrolase</keyword>
<protein>
    <submittedName>
        <fullName evidence="12">Uncharacterized protein</fullName>
    </submittedName>
</protein>
<dbReference type="InterPro" id="IPR012334">
    <property type="entry name" value="Pectin_lyas_fold"/>
</dbReference>
<dbReference type="OrthoDB" id="2268901at2759"/>
<dbReference type="PANTHER" id="PTHR31736">
    <property type="match status" value="1"/>
</dbReference>
<feature type="signal peptide" evidence="11">
    <location>
        <begin position="1"/>
        <end position="26"/>
    </location>
</feature>
<evidence type="ECO:0000256" key="6">
    <source>
        <dbReference type="ARBA" id="ARBA00023157"/>
    </source>
</evidence>
<comment type="similarity">
    <text evidence="2 10">Belongs to the glycosyl hydrolase 28 family.</text>
</comment>
<dbReference type="InterPro" id="IPR011050">
    <property type="entry name" value="Pectin_lyase_fold/virulence"/>
</dbReference>
<keyword evidence="7" id="KW-0325">Glycoprotein</keyword>
<accession>A0A9P6NXL0</accession>
<dbReference type="Gene3D" id="2.160.20.10">
    <property type="entry name" value="Single-stranded right-handed beta-helix, Pectin lyase-like"/>
    <property type="match status" value="1"/>
</dbReference>